<feature type="transmembrane region" description="Helical" evidence="1">
    <location>
        <begin position="54"/>
        <end position="74"/>
    </location>
</feature>
<evidence type="ECO:0008006" key="6">
    <source>
        <dbReference type="Google" id="ProtNLM"/>
    </source>
</evidence>
<feature type="transmembrane region" description="Helical" evidence="1">
    <location>
        <begin position="86"/>
        <end position="108"/>
    </location>
</feature>
<proteinExistence type="predicted"/>
<feature type="transmembrane region" description="Helical" evidence="1">
    <location>
        <begin position="21"/>
        <end position="42"/>
    </location>
</feature>
<keyword evidence="1" id="KW-0812">Transmembrane</keyword>
<dbReference type="EMBL" id="QSWH01000005">
    <property type="protein sequence ID" value="RRR22086.1"/>
    <property type="molecule type" value="Genomic_DNA"/>
</dbReference>
<accession>A0A345YMK8</accession>
<sequence length="143" mass="14996">MSAPRPTTDARPTPTGRRSRGVEVVLIAAYAVFALSATARSLVQMLRDFSFAPVAYALSLLAALTYIAVTVALVRGGRRSHTARALCTVELVGVLVVGTLTLVDPALFPDATVWSGFGSGYGFVPLLLPVIALLTMRRAGPPA</sequence>
<dbReference type="Proteomes" id="UP000282185">
    <property type="component" value="Unassembled WGS sequence"/>
</dbReference>
<protein>
    <recommendedName>
        <fullName evidence="6">Integral membrane protein</fullName>
    </recommendedName>
</protein>
<keyword evidence="1" id="KW-1133">Transmembrane helix</keyword>
<evidence type="ECO:0000256" key="1">
    <source>
        <dbReference type="SAM" id="Phobius"/>
    </source>
</evidence>
<dbReference type="RefSeq" id="WP_115412912.1">
    <property type="nucleotide sequence ID" value="NZ_CP031356.1"/>
</dbReference>
<organism evidence="3 5">
    <name type="scientific">Brachybacterium saurashtrense</name>
    <dbReference type="NCBI Taxonomy" id="556288"/>
    <lineage>
        <taxon>Bacteria</taxon>
        <taxon>Bacillati</taxon>
        <taxon>Actinomycetota</taxon>
        <taxon>Actinomycetes</taxon>
        <taxon>Micrococcales</taxon>
        <taxon>Dermabacteraceae</taxon>
        <taxon>Brachybacterium</taxon>
    </lineage>
</organism>
<evidence type="ECO:0000313" key="3">
    <source>
        <dbReference type="EMBL" id="RRR22086.1"/>
    </source>
</evidence>
<name>A0A345YMK8_9MICO</name>
<dbReference type="AlphaFoldDB" id="A0A345YMK8"/>
<keyword evidence="4" id="KW-1185">Reference proteome</keyword>
<evidence type="ECO:0000313" key="2">
    <source>
        <dbReference type="EMBL" id="AXK45160.1"/>
    </source>
</evidence>
<dbReference type="Proteomes" id="UP000254236">
    <property type="component" value="Chromosome"/>
</dbReference>
<gene>
    <name evidence="2" type="ORF">DWV08_05690</name>
    <name evidence="3" type="ORF">DXU92_12385</name>
</gene>
<keyword evidence="1" id="KW-0472">Membrane</keyword>
<evidence type="ECO:0000313" key="4">
    <source>
        <dbReference type="Proteomes" id="UP000254236"/>
    </source>
</evidence>
<feature type="transmembrane region" description="Helical" evidence="1">
    <location>
        <begin position="114"/>
        <end position="134"/>
    </location>
</feature>
<dbReference type="KEGG" id="bsau:DWV08_05690"/>
<reference evidence="2 4" key="1">
    <citation type="submission" date="2018-07" db="EMBL/GenBank/DDBJ databases">
        <title>Brachybacterium saurashtrense DSM 23186 genome sequence.</title>
        <authorList>
            <person name="Guo L."/>
        </authorList>
    </citation>
    <scope>NUCLEOTIDE SEQUENCE [LARGE SCALE GENOMIC DNA]</scope>
    <source>
        <strain evidence="2 4">DSM 23186</strain>
    </source>
</reference>
<dbReference type="EMBL" id="CP031356">
    <property type="protein sequence ID" value="AXK45160.1"/>
    <property type="molecule type" value="Genomic_DNA"/>
</dbReference>
<reference evidence="3 5" key="2">
    <citation type="submission" date="2018-08" db="EMBL/GenBank/DDBJ databases">
        <title>Brachybacterium saurashtrense DSM 23186.</title>
        <authorList>
            <person name="Li Y."/>
        </authorList>
    </citation>
    <scope>NUCLEOTIDE SEQUENCE [LARGE SCALE GENOMIC DNA]</scope>
    <source>
        <strain evidence="3 5">DSM 23186</strain>
    </source>
</reference>
<dbReference type="OrthoDB" id="25997at2"/>
<evidence type="ECO:0000313" key="5">
    <source>
        <dbReference type="Proteomes" id="UP000282185"/>
    </source>
</evidence>